<reference evidence="10" key="1">
    <citation type="submission" date="2023-02" db="EMBL/GenBank/DDBJ databases">
        <title>Actinomadura rubrobrunea NBRC 14622.</title>
        <authorList>
            <person name="Ichikawa N."/>
            <person name="Sato H."/>
            <person name="Tonouchi N."/>
        </authorList>
    </citation>
    <scope>NUCLEOTIDE SEQUENCE</scope>
    <source>
        <strain evidence="10">NBRC 14622</strain>
    </source>
</reference>
<feature type="transmembrane region" description="Helical" evidence="8">
    <location>
        <begin position="20"/>
        <end position="41"/>
    </location>
</feature>
<evidence type="ECO:0000256" key="5">
    <source>
        <dbReference type="ARBA" id="ARBA00022692"/>
    </source>
</evidence>
<comment type="subcellular location">
    <subcellularLocation>
        <location evidence="1">Cell membrane</location>
        <topology evidence="1">Multi-pass membrane protein</topology>
    </subcellularLocation>
</comment>
<evidence type="ECO:0000256" key="4">
    <source>
        <dbReference type="ARBA" id="ARBA00022679"/>
    </source>
</evidence>
<feature type="transmembrane region" description="Helical" evidence="8">
    <location>
        <begin position="342"/>
        <end position="358"/>
    </location>
</feature>
<evidence type="ECO:0000256" key="8">
    <source>
        <dbReference type="SAM" id="Phobius"/>
    </source>
</evidence>
<keyword evidence="11" id="KW-1185">Reference proteome</keyword>
<dbReference type="RefSeq" id="WP_067907860.1">
    <property type="nucleotide sequence ID" value="NZ_BSRZ01000001.1"/>
</dbReference>
<keyword evidence="5 8" id="KW-0812">Transmembrane</keyword>
<dbReference type="Proteomes" id="UP001165124">
    <property type="component" value="Unassembled WGS sequence"/>
</dbReference>
<keyword evidence="2" id="KW-1003">Cell membrane</keyword>
<evidence type="ECO:0000256" key="2">
    <source>
        <dbReference type="ARBA" id="ARBA00022475"/>
    </source>
</evidence>
<gene>
    <name evidence="10" type="ORF">Arub01_00080</name>
</gene>
<protein>
    <recommendedName>
        <fullName evidence="9">Glycosyltransferase RgtA/B/C/D-like domain-containing protein</fullName>
    </recommendedName>
</protein>
<feature type="transmembrane region" description="Helical" evidence="8">
    <location>
        <begin position="251"/>
        <end position="273"/>
    </location>
</feature>
<feature type="transmembrane region" description="Helical" evidence="8">
    <location>
        <begin position="293"/>
        <end position="313"/>
    </location>
</feature>
<evidence type="ECO:0000313" key="10">
    <source>
        <dbReference type="EMBL" id="GLW61764.1"/>
    </source>
</evidence>
<keyword evidence="3" id="KW-0328">Glycosyltransferase</keyword>
<evidence type="ECO:0000256" key="7">
    <source>
        <dbReference type="ARBA" id="ARBA00023136"/>
    </source>
</evidence>
<feature type="transmembrane region" description="Helical" evidence="8">
    <location>
        <begin position="146"/>
        <end position="165"/>
    </location>
</feature>
<dbReference type="PANTHER" id="PTHR33908">
    <property type="entry name" value="MANNOSYLTRANSFERASE YKCB-RELATED"/>
    <property type="match status" value="1"/>
</dbReference>
<evidence type="ECO:0000313" key="11">
    <source>
        <dbReference type="Proteomes" id="UP001165124"/>
    </source>
</evidence>
<dbReference type="GO" id="GO:0010041">
    <property type="term" value="P:response to iron(III) ion"/>
    <property type="evidence" value="ECO:0007669"/>
    <property type="project" value="TreeGrafter"/>
</dbReference>
<keyword evidence="7 8" id="KW-0472">Membrane</keyword>
<dbReference type="InterPro" id="IPR050297">
    <property type="entry name" value="LipidA_mod_glycosyltrf_83"/>
</dbReference>
<evidence type="ECO:0000256" key="1">
    <source>
        <dbReference type="ARBA" id="ARBA00004651"/>
    </source>
</evidence>
<accession>A0A9W6PRH7</accession>
<keyword evidence="4" id="KW-0808">Transferase</keyword>
<dbReference type="GO" id="GO:0016763">
    <property type="term" value="F:pentosyltransferase activity"/>
    <property type="evidence" value="ECO:0007669"/>
    <property type="project" value="TreeGrafter"/>
</dbReference>
<feature type="transmembrane region" description="Helical" evidence="8">
    <location>
        <begin position="122"/>
        <end position="140"/>
    </location>
</feature>
<dbReference type="Pfam" id="PF13231">
    <property type="entry name" value="PMT_2"/>
    <property type="match status" value="1"/>
</dbReference>
<proteinExistence type="predicted"/>
<dbReference type="EMBL" id="BSRZ01000001">
    <property type="protein sequence ID" value="GLW61764.1"/>
    <property type="molecule type" value="Genomic_DNA"/>
</dbReference>
<dbReference type="PANTHER" id="PTHR33908:SF3">
    <property type="entry name" value="UNDECAPRENYL PHOSPHATE-ALPHA-4-AMINO-4-DEOXY-L-ARABINOSE ARABINOSYL TRANSFERASE"/>
    <property type="match status" value="1"/>
</dbReference>
<organism evidence="10 11">
    <name type="scientific">Actinomadura rubrobrunea</name>
    <dbReference type="NCBI Taxonomy" id="115335"/>
    <lineage>
        <taxon>Bacteria</taxon>
        <taxon>Bacillati</taxon>
        <taxon>Actinomycetota</taxon>
        <taxon>Actinomycetes</taxon>
        <taxon>Streptosporangiales</taxon>
        <taxon>Thermomonosporaceae</taxon>
        <taxon>Actinomadura</taxon>
    </lineage>
</organism>
<dbReference type="InterPro" id="IPR038731">
    <property type="entry name" value="RgtA/B/C-like"/>
</dbReference>
<dbReference type="GO" id="GO:0005886">
    <property type="term" value="C:plasma membrane"/>
    <property type="evidence" value="ECO:0007669"/>
    <property type="project" value="UniProtKB-SubCell"/>
</dbReference>
<feature type="transmembrane region" description="Helical" evidence="8">
    <location>
        <begin position="177"/>
        <end position="199"/>
    </location>
</feature>
<evidence type="ECO:0000259" key="9">
    <source>
        <dbReference type="Pfam" id="PF13231"/>
    </source>
</evidence>
<name>A0A9W6PRH7_9ACTN</name>
<comment type="caution">
    <text evidence="10">The sequence shown here is derived from an EMBL/GenBank/DDBJ whole genome shotgun (WGS) entry which is preliminary data.</text>
</comment>
<dbReference type="GO" id="GO:0009103">
    <property type="term" value="P:lipopolysaccharide biosynthetic process"/>
    <property type="evidence" value="ECO:0007669"/>
    <property type="project" value="UniProtKB-ARBA"/>
</dbReference>
<evidence type="ECO:0000256" key="3">
    <source>
        <dbReference type="ARBA" id="ARBA00022676"/>
    </source>
</evidence>
<dbReference type="AlphaFoldDB" id="A0A9W6PRH7"/>
<keyword evidence="6 8" id="KW-1133">Transmembrane helix</keyword>
<evidence type="ECO:0000256" key="6">
    <source>
        <dbReference type="ARBA" id="ARBA00022989"/>
    </source>
</evidence>
<feature type="domain" description="Glycosyltransferase RgtA/B/C/D-like" evidence="9">
    <location>
        <begin position="79"/>
        <end position="229"/>
    </location>
</feature>
<sequence>MSTRILPERAAGRARGSASAAAYAVALPAVAALVVHLWALTRPTLWRDEAVTIAVAERSPWDILRLLFHVDAVHVLYYLLMHPVVALFGAGEAAVRVPSVLGAAAAAGLTARLGLRLADARVGLAAGLLVAVSPAMSRYAQEARQYTWVTALAVAATLLLLRALGRQDHDDRRRREFTAYAVVVAVMGWLHMFALLLVLPHAVLARGALRQWAMAVGRALAAVLPLAALSVTQRAQVDWITRPDGADLRQLLDMLAGARWLIPPIAALVVLALWRPRARPAEASAGAEADARWGLAAWLALPPAVLLAVSLVVPAYLFRYVLFCLPAVALLAALGLRRLPVWAAVAVLGVVVVAVVPEHRQIRAPDARADDLRTLSAVVRANKRPDDAILFHQRYYRRAMGAYADAYEGLRDIAMARTGARSGTIDGEEVGPAELARRLADARRLWYVHRYTARADAHDRAKDELVRRSGAFRMVKRWRFKGGTVTLYENRRPGVVPGGEGGERAP</sequence>